<gene>
    <name evidence="3" type="ORF">P43SY_005101</name>
</gene>
<feature type="coiled-coil region" evidence="1">
    <location>
        <begin position="89"/>
        <end position="330"/>
    </location>
</feature>
<name>A0AAD5LEZ6_PYTIN</name>
<comment type="caution">
    <text evidence="3">The sequence shown here is derived from an EMBL/GenBank/DDBJ whole genome shotgun (WGS) entry which is preliminary data.</text>
</comment>
<feature type="region of interest" description="Disordered" evidence="2">
    <location>
        <begin position="509"/>
        <end position="531"/>
    </location>
</feature>
<dbReference type="Gene3D" id="1.25.40.20">
    <property type="entry name" value="Ankyrin repeat-containing domain"/>
    <property type="match status" value="1"/>
</dbReference>
<dbReference type="PANTHER" id="PTHR46586">
    <property type="entry name" value="ANKYRIN REPEAT-CONTAINING PROTEIN"/>
    <property type="match status" value="1"/>
</dbReference>
<keyword evidence="4" id="KW-1185">Reference proteome</keyword>
<proteinExistence type="predicted"/>
<organism evidence="3 4">
    <name type="scientific">Pythium insidiosum</name>
    <name type="common">Pythiosis disease agent</name>
    <dbReference type="NCBI Taxonomy" id="114742"/>
    <lineage>
        <taxon>Eukaryota</taxon>
        <taxon>Sar</taxon>
        <taxon>Stramenopiles</taxon>
        <taxon>Oomycota</taxon>
        <taxon>Peronosporomycetes</taxon>
        <taxon>Pythiales</taxon>
        <taxon>Pythiaceae</taxon>
        <taxon>Pythium</taxon>
    </lineage>
</organism>
<evidence type="ECO:0000256" key="1">
    <source>
        <dbReference type="SAM" id="Coils"/>
    </source>
</evidence>
<evidence type="ECO:0000313" key="4">
    <source>
        <dbReference type="Proteomes" id="UP001209570"/>
    </source>
</evidence>
<evidence type="ECO:0000313" key="3">
    <source>
        <dbReference type="EMBL" id="KAJ0397174.1"/>
    </source>
</evidence>
<accession>A0AAD5LEZ6</accession>
<dbReference type="Proteomes" id="UP001209570">
    <property type="component" value="Unassembled WGS sequence"/>
</dbReference>
<reference evidence="3" key="1">
    <citation type="submission" date="2021-12" db="EMBL/GenBank/DDBJ databases">
        <title>Prjna785345.</title>
        <authorList>
            <person name="Rujirawat T."/>
            <person name="Krajaejun T."/>
        </authorList>
    </citation>
    <scope>NUCLEOTIDE SEQUENCE</scope>
    <source>
        <strain evidence="3">Pi057C3</strain>
    </source>
</reference>
<dbReference type="AlphaFoldDB" id="A0AAD5LEZ6"/>
<dbReference type="InterPro" id="IPR052050">
    <property type="entry name" value="SecEffector_AnkRepeat"/>
</dbReference>
<dbReference type="SUPFAM" id="SSF48403">
    <property type="entry name" value="Ankyrin repeat"/>
    <property type="match status" value="1"/>
</dbReference>
<evidence type="ECO:0000256" key="2">
    <source>
        <dbReference type="SAM" id="MobiDB-lite"/>
    </source>
</evidence>
<dbReference type="PANTHER" id="PTHR46586:SF3">
    <property type="entry name" value="ANKYRIN REPEAT-CONTAINING PROTEIN"/>
    <property type="match status" value="1"/>
</dbReference>
<sequence>MESQLQEEQAHGKQVAIELERVRQRVETVSMHLEEREALLLDLAARYEELQVSEDVAEHQRCELEARVTMMVDHSREVEARFEMLDMDRAEARIEQRDAEERYNTLAAEYWAQGLAMAKLEEELTQARRHEVTARAALMQREEAFAQLLVERTMDLNQHNAEVRCVRDELKAAQLRVESLEGEVAMLTTQSVVNAAVIAQQDSDLSQLSSRAQQWEQQYSEASSRLGVQTAELTAACERIKELEQALQEEHTLLDRAMQHHEEAMQRLQELQRRYDLLHSAYGEASAHGEARVDWEGEYNTMMSDMHVRIQELQEQLHEMTAHAEDWEERCKSQAVADAAKLLQFEVRLADRQTQIANLESSVSAANEAVKRLSSELVQERMTTDRLTREIDHKAADVRGLAGAVTAVRRDRHRAKTGKKWGEVEKARAEQEAKQLVLKHLNSLDTWFAQTILQEDVPATAVAAVSEADQALDAIPESLFPSDDEEEYDDDDIWRVDGDDSSGLLYDSKPRVDAATETVDDGSDAAKDSSPEVGHLRSTILRLKAMLDAKEELVRSMAAARLVVTQRELFANTQSFLPGFPGWLVDDYKRAADASLHLDQANLDWWIECVVERGDRRLLERFLLLLRDDKWLNSVRYRSLVGMAYRALSEGHCELVTWILDHGHKLLDSRQQQQLGVRPDVFIRVAVESGQIRAVEWVWDRFPSLREGSSRVRASTMNTAIAKGALDVVTWLVAQRLDAKDASQVSVAVESDSIEIARFLLAHGYQARGLVTALRRDSVACAQLLLDHGASPQINPLTILRLVETCSLDVVRFLHACSLLPPQICSDSQRYLIFTRRVDVIEYLLQHEIMAPKAAELYYCVKVVDDVGILRLLLSYSTAGCLVKAGKHARECHHTASEQELARWIDPSIKGCSTRAHGPQAKRRRCQKEIMPKASMSAAFAVLTRRELFTYALTFLSGYPKWFLRKLPKTAALFGDYEDVWLDIALEKGDHAVLMRLLALLQHNQWYKPVKLLGAVSRAVGYRQCDLAAWMLDNRHKLELAAGQSLDTDPEQVFYAALRSGCVSLLRPIDRQTQRYLIQANRIDKIEFLIKHGYMQPWAAEFYNAIEHEDAAILRLFLEAVTTQQ</sequence>
<protein>
    <recommendedName>
        <fullName evidence="5">Ankyrin repeat-containing domain</fullName>
    </recommendedName>
</protein>
<dbReference type="EMBL" id="JAKCXM010000263">
    <property type="protein sequence ID" value="KAJ0397174.1"/>
    <property type="molecule type" value="Genomic_DNA"/>
</dbReference>
<dbReference type="InterPro" id="IPR036770">
    <property type="entry name" value="Ankyrin_rpt-contain_sf"/>
</dbReference>
<keyword evidence="1" id="KW-0175">Coiled coil</keyword>
<evidence type="ECO:0008006" key="5">
    <source>
        <dbReference type="Google" id="ProtNLM"/>
    </source>
</evidence>